<gene>
    <name evidence="3" type="ORF">B0T24DRAFT_720566</name>
</gene>
<reference evidence="3" key="1">
    <citation type="journal article" date="2023" name="Mol. Phylogenet. Evol.">
        <title>Genome-scale phylogeny and comparative genomics of the fungal order Sordariales.</title>
        <authorList>
            <person name="Hensen N."/>
            <person name="Bonometti L."/>
            <person name="Westerberg I."/>
            <person name="Brannstrom I.O."/>
            <person name="Guillou S."/>
            <person name="Cros-Aarteil S."/>
            <person name="Calhoun S."/>
            <person name="Haridas S."/>
            <person name="Kuo A."/>
            <person name="Mondo S."/>
            <person name="Pangilinan J."/>
            <person name="Riley R."/>
            <person name="LaButti K."/>
            <person name="Andreopoulos B."/>
            <person name="Lipzen A."/>
            <person name="Chen C."/>
            <person name="Yan M."/>
            <person name="Daum C."/>
            <person name="Ng V."/>
            <person name="Clum A."/>
            <person name="Steindorff A."/>
            <person name="Ohm R.A."/>
            <person name="Martin F."/>
            <person name="Silar P."/>
            <person name="Natvig D.O."/>
            <person name="Lalanne C."/>
            <person name="Gautier V."/>
            <person name="Ament-Velasquez S.L."/>
            <person name="Kruys A."/>
            <person name="Hutchinson M.I."/>
            <person name="Powell A.J."/>
            <person name="Barry K."/>
            <person name="Miller A.N."/>
            <person name="Grigoriev I.V."/>
            <person name="Debuchy R."/>
            <person name="Gladieux P."/>
            <person name="Hiltunen Thoren M."/>
            <person name="Johannesson H."/>
        </authorList>
    </citation>
    <scope>NUCLEOTIDE SEQUENCE</scope>
    <source>
        <strain evidence="3">CBS 958.72</strain>
    </source>
</reference>
<dbReference type="GO" id="GO:0000171">
    <property type="term" value="F:ribonuclease MRP activity"/>
    <property type="evidence" value="ECO:0007669"/>
    <property type="project" value="TreeGrafter"/>
</dbReference>
<proteinExistence type="predicted"/>
<reference evidence="3" key="2">
    <citation type="submission" date="2023-06" db="EMBL/GenBank/DDBJ databases">
        <authorList>
            <consortium name="Lawrence Berkeley National Laboratory"/>
            <person name="Haridas S."/>
            <person name="Hensen N."/>
            <person name="Bonometti L."/>
            <person name="Westerberg I."/>
            <person name="Brannstrom I.O."/>
            <person name="Guillou S."/>
            <person name="Cros-Aarteil S."/>
            <person name="Calhoun S."/>
            <person name="Kuo A."/>
            <person name="Mondo S."/>
            <person name="Pangilinan J."/>
            <person name="Riley R."/>
            <person name="Labutti K."/>
            <person name="Andreopoulos B."/>
            <person name="Lipzen A."/>
            <person name="Chen C."/>
            <person name="Yanf M."/>
            <person name="Daum C."/>
            <person name="Ng V."/>
            <person name="Clum A."/>
            <person name="Steindorff A."/>
            <person name="Ohm R."/>
            <person name="Martin F."/>
            <person name="Silar P."/>
            <person name="Natvig D."/>
            <person name="Lalanne C."/>
            <person name="Gautier V."/>
            <person name="Ament-Velasquez S.L."/>
            <person name="Kruys A."/>
            <person name="Hutchinson M.I."/>
            <person name="Powell A.J."/>
            <person name="Barry K."/>
            <person name="Miller A.N."/>
            <person name="Grigoriev I.V."/>
            <person name="Debuchy R."/>
            <person name="Gladieux P."/>
            <person name="Thoren M.H."/>
            <person name="Johannesson H."/>
        </authorList>
    </citation>
    <scope>NUCLEOTIDE SEQUENCE</scope>
    <source>
        <strain evidence="3">CBS 958.72</strain>
    </source>
</reference>
<dbReference type="Proteomes" id="UP001287356">
    <property type="component" value="Unassembled WGS sequence"/>
</dbReference>
<organism evidence="3 4">
    <name type="scientific">Lasiosphaeria ovina</name>
    <dbReference type="NCBI Taxonomy" id="92902"/>
    <lineage>
        <taxon>Eukaryota</taxon>
        <taxon>Fungi</taxon>
        <taxon>Dikarya</taxon>
        <taxon>Ascomycota</taxon>
        <taxon>Pezizomycotina</taxon>
        <taxon>Sordariomycetes</taxon>
        <taxon>Sordariomycetidae</taxon>
        <taxon>Sordariales</taxon>
        <taxon>Lasiosphaeriaceae</taxon>
        <taxon>Lasiosphaeria</taxon>
    </lineage>
</organism>
<evidence type="ECO:0000313" key="3">
    <source>
        <dbReference type="EMBL" id="KAK3373989.1"/>
    </source>
</evidence>
<accession>A0AAE0KC64</accession>
<sequence length="185" mass="19066">MTPPGATPAAQTSSHEEEKQPENEDITMGNTTTATTTTTTTTTKPNNSNKPKKGRELMTCTIRAPPFAYAQLAVVSDTSSSTTDDLDALQVRAYCTSALRQFLGDTGAGMAVDILSVTGSSCWVRVPRADLGAFAAALTAFGGVSSTNSGGGGAKAAMLVLQVRACGDWLGSLIGRAEQGALWTS</sequence>
<dbReference type="GO" id="GO:0000294">
    <property type="term" value="P:nuclear-transcribed mRNA catabolic process, RNase MRP-dependent"/>
    <property type="evidence" value="ECO:0007669"/>
    <property type="project" value="TreeGrafter"/>
</dbReference>
<dbReference type="PANTHER" id="PTHR28173:SF1">
    <property type="entry name" value="RIBONUCLEASES P_MRP PROTEIN SUBUNIT POP8"/>
    <property type="match status" value="1"/>
</dbReference>
<dbReference type="PANTHER" id="PTHR28173">
    <property type="entry name" value="RIBONUCLEASES P/MRP PROTEIN SUBUNIT POP8"/>
    <property type="match status" value="1"/>
</dbReference>
<name>A0AAE0KC64_9PEZI</name>
<protein>
    <recommendedName>
        <fullName evidence="2">Ribonucleases P/MRP subunit Pop8-like domain-containing protein</fullName>
    </recommendedName>
</protein>
<keyword evidence="4" id="KW-1185">Reference proteome</keyword>
<dbReference type="GO" id="GO:0034965">
    <property type="term" value="P:intronic box C/D snoRNA processing"/>
    <property type="evidence" value="ECO:0007669"/>
    <property type="project" value="TreeGrafter"/>
</dbReference>
<evidence type="ECO:0000256" key="1">
    <source>
        <dbReference type="SAM" id="MobiDB-lite"/>
    </source>
</evidence>
<feature type="domain" description="Ribonucleases P/MRP subunit Pop8-like" evidence="2">
    <location>
        <begin position="66"/>
        <end position="141"/>
    </location>
</feature>
<dbReference type="InterPro" id="IPR020347">
    <property type="entry name" value="Pop8"/>
</dbReference>
<evidence type="ECO:0000313" key="4">
    <source>
        <dbReference type="Proteomes" id="UP001287356"/>
    </source>
</evidence>
<feature type="compositionally biased region" description="Low complexity" evidence="1">
    <location>
        <begin position="31"/>
        <end position="43"/>
    </location>
</feature>
<dbReference type="AlphaFoldDB" id="A0AAE0KC64"/>
<dbReference type="GO" id="GO:0004526">
    <property type="term" value="F:ribonuclease P activity"/>
    <property type="evidence" value="ECO:0007669"/>
    <property type="project" value="TreeGrafter"/>
</dbReference>
<dbReference type="GO" id="GO:0005655">
    <property type="term" value="C:nucleolar ribonuclease P complex"/>
    <property type="evidence" value="ECO:0007669"/>
    <property type="project" value="InterPro"/>
</dbReference>
<feature type="region of interest" description="Disordered" evidence="1">
    <location>
        <begin position="1"/>
        <end position="55"/>
    </location>
</feature>
<dbReference type="EMBL" id="JAULSN010000004">
    <property type="protein sequence ID" value="KAK3373989.1"/>
    <property type="molecule type" value="Genomic_DNA"/>
</dbReference>
<comment type="caution">
    <text evidence="3">The sequence shown here is derived from an EMBL/GenBank/DDBJ whole genome shotgun (WGS) entry which is preliminary data.</text>
</comment>
<dbReference type="GO" id="GO:0008033">
    <property type="term" value="P:tRNA processing"/>
    <property type="evidence" value="ECO:0007669"/>
    <property type="project" value="InterPro"/>
</dbReference>
<dbReference type="Pfam" id="PF20976">
    <property type="entry name" value="Pop8"/>
    <property type="match status" value="1"/>
</dbReference>
<dbReference type="GO" id="GO:0000172">
    <property type="term" value="C:ribonuclease MRP complex"/>
    <property type="evidence" value="ECO:0007669"/>
    <property type="project" value="InterPro"/>
</dbReference>
<dbReference type="InterPro" id="IPR049128">
    <property type="entry name" value="Pop8-like_dom"/>
</dbReference>
<evidence type="ECO:0000259" key="2">
    <source>
        <dbReference type="Pfam" id="PF20976"/>
    </source>
</evidence>